<dbReference type="OrthoDB" id="182417at2"/>
<feature type="transmembrane region" description="Helical" evidence="4">
    <location>
        <begin position="58"/>
        <end position="77"/>
    </location>
</feature>
<evidence type="ECO:0000256" key="2">
    <source>
        <dbReference type="ARBA" id="ARBA00022989"/>
    </source>
</evidence>
<protein>
    <submittedName>
        <fullName evidence="6">Putative MFS-type transporter YhjX</fullName>
    </submittedName>
</protein>
<feature type="domain" description="Major facilitator superfamily (MFS) profile" evidence="5">
    <location>
        <begin position="8"/>
        <end position="429"/>
    </location>
</feature>
<feature type="transmembrane region" description="Helical" evidence="4">
    <location>
        <begin position="316"/>
        <end position="338"/>
    </location>
</feature>
<dbReference type="InterPro" id="IPR036259">
    <property type="entry name" value="MFS_trans_sf"/>
</dbReference>
<dbReference type="InterPro" id="IPR020846">
    <property type="entry name" value="MFS_dom"/>
</dbReference>
<feature type="transmembrane region" description="Helical" evidence="4">
    <location>
        <begin position="173"/>
        <end position="194"/>
    </location>
</feature>
<organism evidence="6 7">
    <name type="scientific">Lignipirellula cremea</name>
    <dbReference type="NCBI Taxonomy" id="2528010"/>
    <lineage>
        <taxon>Bacteria</taxon>
        <taxon>Pseudomonadati</taxon>
        <taxon>Planctomycetota</taxon>
        <taxon>Planctomycetia</taxon>
        <taxon>Pirellulales</taxon>
        <taxon>Pirellulaceae</taxon>
        <taxon>Lignipirellula</taxon>
    </lineage>
</organism>
<dbReference type="AlphaFoldDB" id="A0A518E174"/>
<reference evidence="6 7" key="1">
    <citation type="submission" date="2019-02" db="EMBL/GenBank/DDBJ databases">
        <title>Deep-cultivation of Planctomycetes and their phenomic and genomic characterization uncovers novel biology.</title>
        <authorList>
            <person name="Wiegand S."/>
            <person name="Jogler M."/>
            <person name="Boedeker C."/>
            <person name="Pinto D."/>
            <person name="Vollmers J."/>
            <person name="Rivas-Marin E."/>
            <person name="Kohn T."/>
            <person name="Peeters S.H."/>
            <person name="Heuer A."/>
            <person name="Rast P."/>
            <person name="Oberbeckmann S."/>
            <person name="Bunk B."/>
            <person name="Jeske O."/>
            <person name="Meyerdierks A."/>
            <person name="Storesund J.E."/>
            <person name="Kallscheuer N."/>
            <person name="Luecker S."/>
            <person name="Lage O.M."/>
            <person name="Pohl T."/>
            <person name="Merkel B.J."/>
            <person name="Hornburger P."/>
            <person name="Mueller R.-W."/>
            <person name="Bruemmer F."/>
            <person name="Labrenz M."/>
            <person name="Spormann A.M."/>
            <person name="Op den Camp H."/>
            <person name="Overmann J."/>
            <person name="Amann R."/>
            <person name="Jetten M.S.M."/>
            <person name="Mascher T."/>
            <person name="Medema M.H."/>
            <person name="Devos D.P."/>
            <person name="Kaster A.-K."/>
            <person name="Ovreas L."/>
            <person name="Rohde M."/>
            <person name="Galperin M.Y."/>
            <person name="Jogler C."/>
        </authorList>
    </citation>
    <scope>NUCLEOTIDE SEQUENCE [LARGE SCALE GENOMIC DNA]</scope>
    <source>
        <strain evidence="6 7">Pla85_3_4</strain>
    </source>
</reference>
<feature type="transmembrane region" description="Helical" evidence="4">
    <location>
        <begin position="403"/>
        <end position="424"/>
    </location>
</feature>
<feature type="transmembrane region" description="Helical" evidence="4">
    <location>
        <begin position="12"/>
        <end position="38"/>
    </location>
</feature>
<dbReference type="KEGG" id="lcre:Pla8534_56970"/>
<keyword evidence="2 4" id="KW-1133">Transmembrane helix</keyword>
<keyword evidence="1 4" id="KW-0812">Transmembrane</keyword>
<dbReference type="PANTHER" id="PTHR11360:SF308">
    <property type="entry name" value="BLL3089 PROTEIN"/>
    <property type="match status" value="1"/>
</dbReference>
<dbReference type="Gene3D" id="1.20.1250.20">
    <property type="entry name" value="MFS general substrate transporter like domains"/>
    <property type="match status" value="2"/>
</dbReference>
<dbReference type="PROSITE" id="PS50850">
    <property type="entry name" value="MFS"/>
    <property type="match status" value="1"/>
</dbReference>
<dbReference type="SUPFAM" id="SSF103473">
    <property type="entry name" value="MFS general substrate transporter"/>
    <property type="match status" value="1"/>
</dbReference>
<evidence type="ECO:0000256" key="1">
    <source>
        <dbReference type="ARBA" id="ARBA00022692"/>
    </source>
</evidence>
<feature type="transmembrane region" description="Helical" evidence="4">
    <location>
        <begin position="250"/>
        <end position="280"/>
    </location>
</feature>
<feature type="transmembrane region" description="Helical" evidence="4">
    <location>
        <begin position="286"/>
        <end position="304"/>
    </location>
</feature>
<proteinExistence type="predicted"/>
<evidence type="ECO:0000256" key="4">
    <source>
        <dbReference type="SAM" id="Phobius"/>
    </source>
</evidence>
<sequence length="448" mass="47823">MTLPQARTAGRFYYGWFMLPAAVALQVGTSPGQTYGVAVFNPALRESLDLTLQQLSEGYLLASLLAAAPMPLVGWCVDRFGLRRTGVAIVLLLGLACMAMSQARGLVSLTVGFFLLRAAGQGALSLVASNTLSMWFYRRLGFVSGISGLGVAGAIAVTPSLFLLLIRLFEWRVAYQVIGLGVWGVLLPLLWFVYRNRPEDVGQTLDGVTVEPDDLLLPKDDPPGSPLAQPPVQRIAEASLDLRGAWRSRAYWVMLGLTMLWGLVGTAIMFNLLPIFAAAGLSEQEAAGTFFTFAAAMATAQLIGGRLADQWPLNRLLTISVVGLLSGTLVLLVLPNIWWGHAYAVLFGGSQGLLSTVGNTLWARYFGREHLGKIRSSVTTAAVASCSLGPYLMGVSVDKLGSFTPALLLFAGALFLAAIAAPFATPPLGHSPGSPLAMDPEENLTQRR</sequence>
<feature type="transmembrane region" description="Helical" evidence="4">
    <location>
        <begin position="344"/>
        <end position="366"/>
    </location>
</feature>
<feature type="transmembrane region" description="Helical" evidence="4">
    <location>
        <begin position="84"/>
        <end position="103"/>
    </location>
</feature>
<dbReference type="PANTHER" id="PTHR11360">
    <property type="entry name" value="MONOCARBOXYLATE TRANSPORTER"/>
    <property type="match status" value="1"/>
</dbReference>
<evidence type="ECO:0000313" key="6">
    <source>
        <dbReference type="EMBL" id="QDU97840.1"/>
    </source>
</evidence>
<dbReference type="RefSeq" id="WP_145056591.1">
    <property type="nucleotide sequence ID" value="NZ_CP036433.1"/>
</dbReference>
<dbReference type="Proteomes" id="UP000317648">
    <property type="component" value="Chromosome"/>
</dbReference>
<evidence type="ECO:0000256" key="3">
    <source>
        <dbReference type="ARBA" id="ARBA00023136"/>
    </source>
</evidence>
<dbReference type="EMBL" id="CP036433">
    <property type="protein sequence ID" value="QDU97840.1"/>
    <property type="molecule type" value="Genomic_DNA"/>
</dbReference>
<feature type="transmembrane region" description="Helical" evidence="4">
    <location>
        <begin position="140"/>
        <end position="167"/>
    </location>
</feature>
<name>A0A518E174_9BACT</name>
<accession>A0A518E174</accession>
<dbReference type="GO" id="GO:0022857">
    <property type="term" value="F:transmembrane transporter activity"/>
    <property type="evidence" value="ECO:0007669"/>
    <property type="project" value="InterPro"/>
</dbReference>
<keyword evidence="3 4" id="KW-0472">Membrane</keyword>
<feature type="transmembrane region" description="Helical" evidence="4">
    <location>
        <begin position="109"/>
        <end position="128"/>
    </location>
</feature>
<dbReference type="Pfam" id="PF07690">
    <property type="entry name" value="MFS_1"/>
    <property type="match status" value="1"/>
</dbReference>
<gene>
    <name evidence="6" type="primary">yhjX</name>
    <name evidence="6" type="ORF">Pla8534_56970</name>
</gene>
<dbReference type="InterPro" id="IPR011701">
    <property type="entry name" value="MFS"/>
</dbReference>
<evidence type="ECO:0000313" key="7">
    <source>
        <dbReference type="Proteomes" id="UP000317648"/>
    </source>
</evidence>
<dbReference type="InterPro" id="IPR050327">
    <property type="entry name" value="Proton-linked_MCT"/>
</dbReference>
<evidence type="ECO:0000259" key="5">
    <source>
        <dbReference type="PROSITE" id="PS50850"/>
    </source>
</evidence>
<keyword evidence="7" id="KW-1185">Reference proteome</keyword>